<gene>
    <name evidence="1" type="ORF">MMF94_24930</name>
</gene>
<sequence length="118" mass="12405">MDSPTHLRERSVLAAQIAELQVRKDVASPEFRHGAVDALQWLCVGGPGPLSGVLAGLPVRPQAIVRELAAAEAIIYGEPSACRDYACGLEHALMWAECATPAPPVPERRRPAGAGTGS</sequence>
<dbReference type="Proteomes" id="UP001299970">
    <property type="component" value="Unassembled WGS sequence"/>
</dbReference>
<evidence type="ECO:0000313" key="2">
    <source>
        <dbReference type="Proteomes" id="UP001299970"/>
    </source>
</evidence>
<reference evidence="1 2" key="1">
    <citation type="submission" date="2022-03" db="EMBL/GenBank/DDBJ databases">
        <title>Pseudonocardia alaer sp. nov., a novel actinomycete isolated from reed forest soil.</title>
        <authorList>
            <person name="Wang L."/>
        </authorList>
    </citation>
    <scope>NUCLEOTIDE SEQUENCE [LARGE SCALE GENOMIC DNA]</scope>
    <source>
        <strain evidence="1 2">Y-16303</strain>
    </source>
</reference>
<comment type="caution">
    <text evidence="1">The sequence shown here is derived from an EMBL/GenBank/DDBJ whole genome shotgun (WGS) entry which is preliminary data.</text>
</comment>
<accession>A0ABS9TL11</accession>
<evidence type="ECO:0008006" key="3">
    <source>
        <dbReference type="Google" id="ProtNLM"/>
    </source>
</evidence>
<proteinExistence type="predicted"/>
<evidence type="ECO:0000313" key="1">
    <source>
        <dbReference type="EMBL" id="MCH6168951.1"/>
    </source>
</evidence>
<organism evidence="1 2">
    <name type="scientific">Pseudonocardia alaniniphila</name>
    <dbReference type="NCBI Taxonomy" id="75291"/>
    <lineage>
        <taxon>Bacteria</taxon>
        <taxon>Bacillati</taxon>
        <taxon>Actinomycetota</taxon>
        <taxon>Actinomycetes</taxon>
        <taxon>Pseudonocardiales</taxon>
        <taxon>Pseudonocardiaceae</taxon>
        <taxon>Pseudonocardia</taxon>
    </lineage>
</organism>
<dbReference type="EMBL" id="JAKXMK010000022">
    <property type="protein sequence ID" value="MCH6168951.1"/>
    <property type="molecule type" value="Genomic_DNA"/>
</dbReference>
<name>A0ABS9TL11_9PSEU</name>
<dbReference type="RefSeq" id="WP_241039588.1">
    <property type="nucleotide sequence ID" value="NZ_BAAAJF010000011.1"/>
</dbReference>
<protein>
    <recommendedName>
        <fullName evidence="3">DUF222 domain-containing protein</fullName>
    </recommendedName>
</protein>
<keyword evidence="2" id="KW-1185">Reference proteome</keyword>